<dbReference type="Gene3D" id="1.10.10.1100">
    <property type="entry name" value="BFD-like [2Fe-2S]-binding domain"/>
    <property type="match status" value="1"/>
</dbReference>
<gene>
    <name evidence="6" type="ORF">FXF47_09010</name>
</gene>
<accession>A0A5D0MBT7</accession>
<keyword evidence="3" id="KW-0411">Iron-sulfur</keyword>
<dbReference type="Proteomes" id="UP000324143">
    <property type="component" value="Unassembled WGS sequence"/>
</dbReference>
<evidence type="ECO:0000256" key="1">
    <source>
        <dbReference type="ARBA" id="ARBA00022723"/>
    </source>
</evidence>
<organism evidence="6 7">
    <name type="scientific">Candidatus Mcinerneyibacterium aminivorans</name>
    <dbReference type="NCBI Taxonomy" id="2703815"/>
    <lineage>
        <taxon>Bacteria</taxon>
        <taxon>Candidatus Macinerneyibacteriota</taxon>
        <taxon>Candidatus Mcinerneyibacteria</taxon>
        <taxon>Candidatus Mcinerneyibacteriales</taxon>
        <taxon>Candidatus Mcinerneyibacteriaceae</taxon>
        <taxon>Candidatus Mcinerneyibacterium</taxon>
    </lineage>
</organism>
<reference evidence="6" key="1">
    <citation type="submission" date="2019-08" db="EMBL/GenBank/DDBJ databases">
        <title>Genomic characterization of a novel candidate phylum (ARYD3) from a high temperature, high salinity tertiary oil reservoir in north central Oklahoma, USA.</title>
        <authorList>
            <person name="Youssef N.H."/>
            <person name="Yadav A."/>
            <person name="Elshahed M.S."/>
        </authorList>
    </citation>
    <scope>NUCLEOTIDE SEQUENCE [LARGE SCALE GENOMIC DNA]</scope>
    <source>
        <strain evidence="6">ARYD3</strain>
    </source>
</reference>
<dbReference type="Gene3D" id="3.90.1010.10">
    <property type="match status" value="1"/>
</dbReference>
<evidence type="ECO:0000259" key="5">
    <source>
        <dbReference type="Pfam" id="PF04324"/>
    </source>
</evidence>
<name>A0A5D0MBT7_9BACT</name>
<dbReference type="AlphaFoldDB" id="A0A5D0MBT7"/>
<sequence>MSDDLWVYSDKVKNHFTNPKNILEVDEKEYDYDGKGQVGSPACGDMMVVYIKVENQKIKDFKWKTFGCASAIASTSVLSEMVTRNGGMSLEKAYEITPEQIIENLEGLPANKIHCSVLGDKALRAAIDDYFKKQEKKNPYKDEDVEIVCECFNISKEDIRMEVLEGATNFSILQARTKIGTQCGKCIDKTKKLLKEYVDKYYKEKIYNPEKD</sequence>
<comment type="caution">
    <text evidence="6">The sequence shown here is derived from an EMBL/GenBank/DDBJ whole genome shotgun (WGS) entry which is preliminary data.</text>
</comment>
<keyword evidence="1" id="KW-0479">Metal-binding</keyword>
<dbReference type="GO" id="GO:0005506">
    <property type="term" value="F:iron ion binding"/>
    <property type="evidence" value="ECO:0007669"/>
    <property type="project" value="InterPro"/>
</dbReference>
<evidence type="ECO:0000313" key="6">
    <source>
        <dbReference type="EMBL" id="TYB30486.1"/>
    </source>
</evidence>
<dbReference type="SUPFAM" id="SSF82649">
    <property type="entry name" value="SufE/NifU"/>
    <property type="match status" value="1"/>
</dbReference>
<protein>
    <submittedName>
        <fullName evidence="6">Iron-sulfur cluster assembly scaffold protein</fullName>
    </submittedName>
</protein>
<evidence type="ECO:0000256" key="3">
    <source>
        <dbReference type="ARBA" id="ARBA00023014"/>
    </source>
</evidence>
<dbReference type="Pfam" id="PF01592">
    <property type="entry name" value="NifU_N"/>
    <property type="match status" value="1"/>
</dbReference>
<evidence type="ECO:0000256" key="2">
    <source>
        <dbReference type="ARBA" id="ARBA00023004"/>
    </source>
</evidence>
<keyword evidence="7" id="KW-1185">Reference proteome</keyword>
<dbReference type="InterPro" id="IPR007419">
    <property type="entry name" value="BFD-like_2Fe2S-bd_dom"/>
</dbReference>
<dbReference type="InterPro" id="IPR041854">
    <property type="entry name" value="BFD-like_2Fe2S-bd_dom_sf"/>
</dbReference>
<dbReference type="GO" id="GO:0016226">
    <property type="term" value="P:iron-sulfur cluster assembly"/>
    <property type="evidence" value="ECO:0007669"/>
    <property type="project" value="InterPro"/>
</dbReference>
<evidence type="ECO:0000259" key="4">
    <source>
        <dbReference type="Pfam" id="PF01592"/>
    </source>
</evidence>
<evidence type="ECO:0000313" key="7">
    <source>
        <dbReference type="Proteomes" id="UP000324143"/>
    </source>
</evidence>
<dbReference type="CDD" id="cd06664">
    <property type="entry name" value="IscU_like"/>
    <property type="match status" value="1"/>
</dbReference>
<keyword evidence="2" id="KW-0408">Iron</keyword>
<dbReference type="Pfam" id="PF04324">
    <property type="entry name" value="Fer2_BFD"/>
    <property type="match status" value="1"/>
</dbReference>
<proteinExistence type="predicted"/>
<dbReference type="PANTHER" id="PTHR10093">
    <property type="entry name" value="IRON-SULFUR CLUSTER ASSEMBLY ENZYME NIFU HOMOLOG"/>
    <property type="match status" value="1"/>
</dbReference>
<feature type="domain" description="BFD-like [2Fe-2S]-binding" evidence="5">
    <location>
        <begin position="147"/>
        <end position="196"/>
    </location>
</feature>
<dbReference type="InterPro" id="IPR002871">
    <property type="entry name" value="NIF_FeS_clus_asmbl_NifU_N"/>
</dbReference>
<dbReference type="GO" id="GO:0051536">
    <property type="term" value="F:iron-sulfur cluster binding"/>
    <property type="evidence" value="ECO:0007669"/>
    <property type="project" value="UniProtKB-KW"/>
</dbReference>
<feature type="domain" description="NIF system FeS cluster assembly NifU N-terminal" evidence="4">
    <location>
        <begin position="8"/>
        <end position="136"/>
    </location>
</feature>
<dbReference type="EMBL" id="VSIX01000131">
    <property type="protein sequence ID" value="TYB30486.1"/>
    <property type="molecule type" value="Genomic_DNA"/>
</dbReference>